<dbReference type="InterPro" id="IPR004528">
    <property type="entry name" value="KdsB"/>
</dbReference>
<evidence type="ECO:0000256" key="2">
    <source>
        <dbReference type="ARBA" id="ARBA00022679"/>
    </source>
</evidence>
<comment type="similarity">
    <text evidence="5">Belongs to the KdsB family.</text>
</comment>
<dbReference type="Gene3D" id="3.90.550.10">
    <property type="entry name" value="Spore Coat Polysaccharide Biosynthesis Protein SpsA, Chain A"/>
    <property type="match status" value="1"/>
</dbReference>
<dbReference type="GO" id="GO:0009103">
    <property type="term" value="P:lipopolysaccharide biosynthetic process"/>
    <property type="evidence" value="ECO:0007669"/>
    <property type="project" value="UniProtKB-UniRule"/>
</dbReference>
<dbReference type="UniPathway" id="UPA00358">
    <property type="reaction ID" value="UER00476"/>
</dbReference>
<proteinExistence type="inferred from homology"/>
<dbReference type="GO" id="GO:0008690">
    <property type="term" value="F:3-deoxy-manno-octulosonate cytidylyltransferase activity"/>
    <property type="evidence" value="ECO:0007669"/>
    <property type="project" value="UniProtKB-UniRule"/>
</dbReference>
<reference evidence="6 7" key="1">
    <citation type="journal article" date="2012" name="MBio">
        <title>Insight into the transmission biology and species-specific functional capabilities of tsetse (Diptera: glossinidae) obligate symbiont wigglesworthia.</title>
        <authorList>
            <person name="Rio R.V."/>
            <person name="Symula R.E."/>
            <person name="Wang J."/>
            <person name="Lohs C."/>
            <person name="Wu Y.N."/>
            <person name="Snyder A.K."/>
            <person name="Bjornson R.D."/>
            <person name="Oshima K."/>
            <person name="Biehl B.S."/>
            <person name="Perna N.T."/>
            <person name="Hattori M."/>
            <person name="Aksoy S."/>
        </authorList>
    </citation>
    <scope>NUCLEOTIDE SEQUENCE [LARGE SCALE GENOMIC DNA]</scope>
    <source>
        <strain evidence="6">WGM</strain>
    </source>
</reference>
<name>H6Q564_WIGGL</name>
<dbReference type="PANTHER" id="PTHR42866">
    <property type="entry name" value="3-DEOXY-MANNO-OCTULOSONATE CYTIDYLYLTRANSFERASE"/>
    <property type="match status" value="1"/>
</dbReference>
<dbReference type="SUPFAM" id="SSF53448">
    <property type="entry name" value="Nucleotide-diphospho-sugar transferases"/>
    <property type="match status" value="1"/>
</dbReference>
<gene>
    <name evidence="5 6" type="primary">kdsB</name>
    <name evidence="6" type="ORF">WIGMOR_0528</name>
</gene>
<evidence type="ECO:0000313" key="7">
    <source>
        <dbReference type="Proteomes" id="UP000009061"/>
    </source>
</evidence>
<comment type="function">
    <text evidence="5">Activates KDO (a required 8-carbon sugar) for incorporation into bacterial lipopolysaccharide in Gram-negative bacteria.</text>
</comment>
<dbReference type="HOGENOM" id="CLU_065038_1_0_6"/>
<dbReference type="Proteomes" id="UP000009061">
    <property type="component" value="Chromosome"/>
</dbReference>
<dbReference type="eggNOG" id="COG1212">
    <property type="taxonomic scope" value="Bacteria"/>
</dbReference>
<dbReference type="NCBIfam" id="TIGR00466">
    <property type="entry name" value="kdsB"/>
    <property type="match status" value="1"/>
</dbReference>
<dbReference type="NCBIfam" id="NF003952">
    <property type="entry name" value="PRK05450.1-5"/>
    <property type="match status" value="1"/>
</dbReference>
<keyword evidence="5" id="KW-0963">Cytoplasm</keyword>
<comment type="pathway">
    <text evidence="5">Nucleotide-sugar biosynthesis; CMP-3-deoxy-D-manno-octulosonate biosynthesis; CMP-3-deoxy-D-manno-octulosonate from 3-deoxy-D-manno-octulosonate and CTP: step 1/1.</text>
</comment>
<dbReference type="OrthoDB" id="9815559at2"/>
<dbReference type="FunFam" id="3.90.550.10:FF:000011">
    <property type="entry name" value="3-deoxy-manno-octulosonate cytidylyltransferase"/>
    <property type="match status" value="1"/>
</dbReference>
<dbReference type="RefSeq" id="WP_014354286.1">
    <property type="nucleotide sequence ID" value="NC_016893.1"/>
</dbReference>
<keyword evidence="2 5" id="KW-0808">Transferase</keyword>
<dbReference type="EMBL" id="CP003315">
    <property type="protein sequence ID" value="AFA41347.1"/>
    <property type="molecule type" value="Genomic_DNA"/>
</dbReference>
<dbReference type="InterPro" id="IPR003329">
    <property type="entry name" value="Cytidylyl_trans"/>
</dbReference>
<dbReference type="GO" id="GO:0005829">
    <property type="term" value="C:cytosol"/>
    <property type="evidence" value="ECO:0007669"/>
    <property type="project" value="TreeGrafter"/>
</dbReference>
<dbReference type="GO" id="GO:0033468">
    <property type="term" value="P:CMP-keto-3-deoxy-D-manno-octulosonic acid biosynthetic process"/>
    <property type="evidence" value="ECO:0007669"/>
    <property type="project" value="UniProtKB-UniRule"/>
</dbReference>
<protein>
    <recommendedName>
        <fullName evidence="5">3-deoxy-manno-octulosonate cytidylyltransferase</fullName>
        <ecNumber evidence="5">2.7.7.38</ecNumber>
    </recommendedName>
    <alternativeName>
        <fullName evidence="5">CMP-2-keto-3-deoxyoctulosonic acid synthase</fullName>
        <shortName evidence="5">CKS</shortName>
        <shortName evidence="5">CMP-KDO synthase</shortName>
    </alternativeName>
</protein>
<dbReference type="AlphaFoldDB" id="H6Q564"/>
<sequence>MNFIIIIPARLLSTRFPNKPLVKIGGKPMIIRTIESAEQSGAKRIIVATDHQKIADMVKKSGKEVYITKKQHNSGTERLFEVIENFKFEDNQIVVNLQVDEPFIPGCVIKKVVNILNNKNVDVSTLAIPTNKKVEIFNPNTVKVITDASGNALYFSRSVIPWCKNYKSFKSVFLRHIGIYAYHAKFIRLYVKLLPVKIEKLENLEQLRILWYRKKIYVLIENVRECISINTPEDLKHINKFFKF</sequence>
<dbReference type="STRING" id="1142511.WIGMOR_0528"/>
<accession>H6Q564</accession>
<evidence type="ECO:0000256" key="1">
    <source>
        <dbReference type="ARBA" id="ARBA00004370"/>
    </source>
</evidence>
<organism evidence="6 7">
    <name type="scientific">Wigglesworthia glossinidia endosymbiont of Glossina morsitans morsitans</name>
    <name type="common">Yale colony</name>
    <dbReference type="NCBI Taxonomy" id="1142511"/>
    <lineage>
        <taxon>Bacteria</taxon>
        <taxon>Pseudomonadati</taxon>
        <taxon>Pseudomonadota</taxon>
        <taxon>Gammaproteobacteria</taxon>
        <taxon>Enterobacterales</taxon>
        <taxon>Erwiniaceae</taxon>
        <taxon>Wigglesworthia</taxon>
    </lineage>
</organism>
<comment type="subcellular location">
    <subcellularLocation>
        <location evidence="5">Cytoplasm</location>
    </subcellularLocation>
    <subcellularLocation>
        <location evidence="1">Membrane</location>
    </subcellularLocation>
</comment>
<evidence type="ECO:0000313" key="6">
    <source>
        <dbReference type="EMBL" id="AFA41347.1"/>
    </source>
</evidence>
<dbReference type="CDD" id="cd02517">
    <property type="entry name" value="CMP-KDO-Synthetase"/>
    <property type="match status" value="1"/>
</dbReference>
<dbReference type="Pfam" id="PF02348">
    <property type="entry name" value="CTP_transf_3"/>
    <property type="match status" value="1"/>
</dbReference>
<dbReference type="GO" id="GO:0016020">
    <property type="term" value="C:membrane"/>
    <property type="evidence" value="ECO:0007669"/>
    <property type="project" value="UniProtKB-SubCell"/>
</dbReference>
<dbReference type="EC" id="2.7.7.38" evidence="5"/>
<comment type="catalytic activity">
    <reaction evidence="5">
        <text>3-deoxy-alpha-D-manno-oct-2-ulosonate + CTP = CMP-3-deoxy-beta-D-manno-octulosonate + diphosphate</text>
        <dbReference type="Rhea" id="RHEA:23448"/>
        <dbReference type="ChEBI" id="CHEBI:33019"/>
        <dbReference type="ChEBI" id="CHEBI:37563"/>
        <dbReference type="ChEBI" id="CHEBI:85986"/>
        <dbReference type="ChEBI" id="CHEBI:85987"/>
        <dbReference type="EC" id="2.7.7.38"/>
    </reaction>
</comment>
<evidence type="ECO:0000256" key="5">
    <source>
        <dbReference type="HAMAP-Rule" id="MF_00057"/>
    </source>
</evidence>
<evidence type="ECO:0000256" key="4">
    <source>
        <dbReference type="ARBA" id="ARBA00022985"/>
    </source>
</evidence>
<dbReference type="HAMAP" id="MF_00057">
    <property type="entry name" value="KdsB"/>
    <property type="match status" value="1"/>
</dbReference>
<keyword evidence="7" id="KW-1185">Reference proteome</keyword>
<keyword evidence="4 5" id="KW-0448">Lipopolysaccharide biosynthesis</keyword>
<dbReference type="PANTHER" id="PTHR42866:SF2">
    <property type="entry name" value="3-DEOXY-MANNO-OCTULOSONATE CYTIDYLYLTRANSFERASE, MITOCHONDRIAL"/>
    <property type="match status" value="1"/>
</dbReference>
<evidence type="ECO:0000256" key="3">
    <source>
        <dbReference type="ARBA" id="ARBA00022695"/>
    </source>
</evidence>
<dbReference type="InterPro" id="IPR029044">
    <property type="entry name" value="Nucleotide-diphossugar_trans"/>
</dbReference>
<keyword evidence="3 5" id="KW-0548">Nucleotidyltransferase</keyword>
<dbReference type="KEGG" id="wgl:WIGMOR_0528"/>